<feature type="transmembrane region" description="Helical" evidence="7">
    <location>
        <begin position="114"/>
        <end position="147"/>
    </location>
</feature>
<dbReference type="EMBL" id="MHSS01000002">
    <property type="protein sequence ID" value="OHA48849.1"/>
    <property type="molecule type" value="Genomic_DNA"/>
</dbReference>
<keyword evidence="4 7" id="KW-0812">Transmembrane</keyword>
<evidence type="ECO:0000256" key="4">
    <source>
        <dbReference type="ARBA" id="ARBA00022692"/>
    </source>
</evidence>
<evidence type="ECO:0000256" key="2">
    <source>
        <dbReference type="ARBA" id="ARBA00009298"/>
    </source>
</evidence>
<comment type="subcellular location">
    <subcellularLocation>
        <location evidence="1">Cell membrane</location>
        <topology evidence="1">Multi-pass membrane protein</topology>
    </subcellularLocation>
</comment>
<evidence type="ECO:0000313" key="10">
    <source>
        <dbReference type="Proteomes" id="UP000177629"/>
    </source>
</evidence>
<evidence type="ECO:0000313" key="9">
    <source>
        <dbReference type="EMBL" id="OHA48849.1"/>
    </source>
</evidence>
<evidence type="ECO:0000256" key="5">
    <source>
        <dbReference type="ARBA" id="ARBA00022989"/>
    </source>
</evidence>
<accession>A0A1G2PM76</accession>
<dbReference type="PANTHER" id="PTHR33778:SF1">
    <property type="entry name" value="MAGNESIUM TRANSPORTER YHID-RELATED"/>
    <property type="match status" value="1"/>
</dbReference>
<gene>
    <name evidence="9" type="ORF">A2806_04095</name>
</gene>
<sequence>MDFGIGIFAMLDFLDPEWIFVPRLLLAALLGAVVGFEREYFGKAAGLRTFSLVSLGACLFTVLSLAGFQEIAAQTGAVIDPSRIAAQVVVGIGFLGAGLIIFRGFRVEGLTTAAGLWVSSAIGMSVGVGMYLLAAVTSILMVIIFFFLKRIEPEEHDGHRDHAL</sequence>
<keyword evidence="6 7" id="KW-0472">Membrane</keyword>
<evidence type="ECO:0000256" key="3">
    <source>
        <dbReference type="ARBA" id="ARBA00022475"/>
    </source>
</evidence>
<organism evidence="9 10">
    <name type="scientific">Candidatus Terrybacteria bacterium RIFCSPHIGHO2_01_FULL_48_17</name>
    <dbReference type="NCBI Taxonomy" id="1802362"/>
    <lineage>
        <taxon>Bacteria</taxon>
        <taxon>Candidatus Terryibacteriota</taxon>
    </lineage>
</organism>
<dbReference type="PRINTS" id="PR01837">
    <property type="entry name" value="MGTCSAPBPROT"/>
</dbReference>
<dbReference type="InterPro" id="IPR003416">
    <property type="entry name" value="MgtC/SapB/SrpB/YhiD_fam"/>
</dbReference>
<dbReference type="STRING" id="1802362.A2806_04095"/>
<dbReference type="PANTHER" id="PTHR33778">
    <property type="entry name" value="PROTEIN MGTC"/>
    <property type="match status" value="1"/>
</dbReference>
<evidence type="ECO:0000259" key="8">
    <source>
        <dbReference type="Pfam" id="PF02308"/>
    </source>
</evidence>
<proteinExistence type="inferred from homology"/>
<name>A0A1G2PM76_9BACT</name>
<protein>
    <recommendedName>
        <fullName evidence="8">MgtC/SapB/SrpB/YhiD N-terminal domain-containing protein</fullName>
    </recommendedName>
</protein>
<feature type="transmembrane region" description="Helical" evidence="7">
    <location>
        <begin position="49"/>
        <end position="72"/>
    </location>
</feature>
<evidence type="ECO:0000256" key="7">
    <source>
        <dbReference type="SAM" id="Phobius"/>
    </source>
</evidence>
<feature type="transmembrane region" description="Helical" evidence="7">
    <location>
        <begin position="84"/>
        <end position="102"/>
    </location>
</feature>
<dbReference type="Pfam" id="PF02308">
    <property type="entry name" value="MgtC"/>
    <property type="match status" value="1"/>
</dbReference>
<dbReference type="Proteomes" id="UP000177629">
    <property type="component" value="Unassembled WGS sequence"/>
</dbReference>
<keyword evidence="3" id="KW-1003">Cell membrane</keyword>
<dbReference type="GO" id="GO:0005886">
    <property type="term" value="C:plasma membrane"/>
    <property type="evidence" value="ECO:0007669"/>
    <property type="project" value="UniProtKB-SubCell"/>
</dbReference>
<dbReference type="InterPro" id="IPR049177">
    <property type="entry name" value="MgtC_SapB_SrpB_YhiD_N"/>
</dbReference>
<evidence type="ECO:0000256" key="1">
    <source>
        <dbReference type="ARBA" id="ARBA00004651"/>
    </source>
</evidence>
<feature type="transmembrane region" description="Helical" evidence="7">
    <location>
        <begin position="20"/>
        <end position="37"/>
    </location>
</feature>
<keyword evidence="5 7" id="KW-1133">Transmembrane helix</keyword>
<feature type="domain" description="MgtC/SapB/SrpB/YhiD N-terminal" evidence="8">
    <location>
        <begin position="24"/>
        <end position="152"/>
    </location>
</feature>
<comment type="similarity">
    <text evidence="2">Belongs to the MgtC/SapB family.</text>
</comment>
<reference evidence="9 10" key="1">
    <citation type="journal article" date="2016" name="Nat. Commun.">
        <title>Thousands of microbial genomes shed light on interconnected biogeochemical processes in an aquifer system.</title>
        <authorList>
            <person name="Anantharaman K."/>
            <person name="Brown C.T."/>
            <person name="Hug L.A."/>
            <person name="Sharon I."/>
            <person name="Castelle C.J."/>
            <person name="Probst A.J."/>
            <person name="Thomas B.C."/>
            <person name="Singh A."/>
            <person name="Wilkins M.J."/>
            <person name="Karaoz U."/>
            <person name="Brodie E.L."/>
            <person name="Williams K.H."/>
            <person name="Hubbard S.S."/>
            <person name="Banfield J.F."/>
        </authorList>
    </citation>
    <scope>NUCLEOTIDE SEQUENCE [LARGE SCALE GENOMIC DNA]</scope>
</reference>
<comment type="caution">
    <text evidence="9">The sequence shown here is derived from an EMBL/GenBank/DDBJ whole genome shotgun (WGS) entry which is preliminary data.</text>
</comment>
<dbReference type="AlphaFoldDB" id="A0A1G2PM76"/>
<evidence type="ECO:0000256" key="6">
    <source>
        <dbReference type="ARBA" id="ARBA00023136"/>
    </source>
</evidence>